<feature type="compositionally biased region" description="Polar residues" evidence="9">
    <location>
        <begin position="317"/>
        <end position="331"/>
    </location>
</feature>
<dbReference type="GO" id="GO:0007097">
    <property type="term" value="P:nuclear migration"/>
    <property type="evidence" value="ECO:0007669"/>
    <property type="project" value="TreeGrafter"/>
</dbReference>
<dbReference type="Gene3D" id="2.60.40.1260">
    <property type="entry name" value="Lamin Tail domain"/>
    <property type="match status" value="1"/>
</dbReference>
<feature type="domain" description="Ig-like" evidence="10">
    <location>
        <begin position="82"/>
        <end position="156"/>
    </location>
</feature>
<accession>A0A4U5VYZ1</accession>
<dbReference type="GO" id="GO:0005652">
    <property type="term" value="C:nuclear lamina"/>
    <property type="evidence" value="ECO:0007669"/>
    <property type="project" value="TreeGrafter"/>
</dbReference>
<evidence type="ECO:0000256" key="8">
    <source>
        <dbReference type="ARBA" id="ARBA00023319"/>
    </source>
</evidence>
<feature type="compositionally biased region" description="Polar residues" evidence="9">
    <location>
        <begin position="212"/>
        <end position="221"/>
    </location>
</feature>
<dbReference type="GO" id="GO:0031507">
    <property type="term" value="P:heterochromatin formation"/>
    <property type="evidence" value="ECO:0007669"/>
    <property type="project" value="TreeGrafter"/>
</dbReference>
<evidence type="ECO:0000256" key="3">
    <source>
        <dbReference type="ARBA" id="ARBA00022692"/>
    </source>
</evidence>
<dbReference type="InterPro" id="IPR007110">
    <property type="entry name" value="Ig-like_dom"/>
</dbReference>
<dbReference type="InterPro" id="IPR001322">
    <property type="entry name" value="Lamin_tail_dom"/>
</dbReference>
<dbReference type="PANTHER" id="PTHR45721">
    <property type="entry name" value="LAMIN DM0-RELATED"/>
    <property type="match status" value="1"/>
</dbReference>
<evidence type="ECO:0000313" key="13">
    <source>
        <dbReference type="Proteomes" id="UP000298787"/>
    </source>
</evidence>
<dbReference type="GO" id="GO:0090435">
    <property type="term" value="P:protein localization to nuclear envelope"/>
    <property type="evidence" value="ECO:0007669"/>
    <property type="project" value="TreeGrafter"/>
</dbReference>
<dbReference type="PANTHER" id="PTHR45721:SF11">
    <property type="entry name" value="LAMIN DM0-RELATED"/>
    <property type="match status" value="1"/>
</dbReference>
<gene>
    <name evidence="12" type="ORF">D9C73_026642</name>
</gene>
<dbReference type="PROSITE" id="PS50835">
    <property type="entry name" value="IG_LIKE"/>
    <property type="match status" value="1"/>
</dbReference>
<evidence type="ECO:0000256" key="9">
    <source>
        <dbReference type="SAM" id="MobiDB-lite"/>
    </source>
</evidence>
<feature type="region of interest" description="Disordered" evidence="9">
    <location>
        <begin position="189"/>
        <end position="221"/>
    </location>
</feature>
<dbReference type="STRING" id="240159.A0A4U5VYZ1"/>
<dbReference type="Gene3D" id="2.60.40.10">
    <property type="entry name" value="Immunoglobulins"/>
    <property type="match status" value="1"/>
</dbReference>
<feature type="domain" description="LTD" evidence="11">
    <location>
        <begin position="351"/>
        <end position="470"/>
    </location>
</feature>
<keyword evidence="13" id="KW-1185">Reference proteome</keyword>
<evidence type="ECO:0000313" key="12">
    <source>
        <dbReference type="EMBL" id="TKS93370.1"/>
    </source>
</evidence>
<keyword evidence="8" id="KW-0393">Immunoglobulin domain</keyword>
<feature type="region of interest" description="Disordered" evidence="9">
    <location>
        <begin position="149"/>
        <end position="177"/>
    </location>
</feature>
<dbReference type="GO" id="GO:0005200">
    <property type="term" value="F:structural constituent of cytoskeleton"/>
    <property type="evidence" value="ECO:0007669"/>
    <property type="project" value="TreeGrafter"/>
</dbReference>
<comment type="subcellular location">
    <subcellularLocation>
        <location evidence="2">Membrane</location>
    </subcellularLocation>
    <subcellularLocation>
        <location evidence="1">Nucleus</location>
    </subcellularLocation>
</comment>
<sequence length="531" mass="59136">MEFPSAPERTSVQLGPTAGILLCASRALSYSIASIDEEAGNNDKVVQLPEHMTFITILNGYFWALNLCKMDYGNIDRTTSGVVLECESKGWHPEPEVFWLDGDGNFLSAGPTDTVQGADDLYTVSSRVTVEKRHSNNFTCKVQQKNINQTRETNIHISDKEENSNSKSTKTESGEMEQLMTDETVQKEVFNKGKGQKEKKHSETYKSKVLDRQSSQKVSHTTMIGPVSATGESKVFDGQSSQKVSHTTMTGPVSATGDIIVDKVDPEGKHGHLRNMSKKPEIHKSKVFDRQNSQKVSLTTTTGQVSTTGESKVFDGHNSQKASHTTMTGQVSATGESKVFDGQNSQKVSHTTMTGPVSATGDIIVDKVDPEGKYVRLKNISTKYQLMKDWELHIQINNRKPIMHTFNSEFGLRRGNTVTIWSKKSGVTESPTDLVTLKSWGIGERLLVTLYRDTGKKQQMKDWELHIQVDNRKPIIISTFDCRVHLNPEQTVTIWAKNFAWAREPGDLPSLESWDTGKQLLVTLYSDTGEV</sequence>
<dbReference type="InterPro" id="IPR036179">
    <property type="entry name" value="Ig-like_dom_sf"/>
</dbReference>
<organism evidence="12 13">
    <name type="scientific">Collichthys lucidus</name>
    <name type="common">Big head croaker</name>
    <name type="synonym">Sciaena lucida</name>
    <dbReference type="NCBI Taxonomy" id="240159"/>
    <lineage>
        <taxon>Eukaryota</taxon>
        <taxon>Metazoa</taxon>
        <taxon>Chordata</taxon>
        <taxon>Craniata</taxon>
        <taxon>Vertebrata</taxon>
        <taxon>Euteleostomi</taxon>
        <taxon>Actinopterygii</taxon>
        <taxon>Neopterygii</taxon>
        <taxon>Teleostei</taxon>
        <taxon>Neoteleostei</taxon>
        <taxon>Acanthomorphata</taxon>
        <taxon>Eupercaria</taxon>
        <taxon>Sciaenidae</taxon>
        <taxon>Collichthys</taxon>
    </lineage>
</organism>
<protein>
    <submittedName>
        <fullName evidence="12">Lamin-A</fullName>
    </submittedName>
</protein>
<keyword evidence="5" id="KW-0175">Coiled coil</keyword>
<dbReference type="PROSITE" id="PS51841">
    <property type="entry name" value="LTD"/>
    <property type="match status" value="1"/>
</dbReference>
<dbReference type="GO" id="GO:0016020">
    <property type="term" value="C:membrane"/>
    <property type="evidence" value="ECO:0007669"/>
    <property type="project" value="UniProtKB-SubCell"/>
</dbReference>
<feature type="compositionally biased region" description="Basic and acidic residues" evidence="9">
    <location>
        <begin position="200"/>
        <end position="211"/>
    </location>
</feature>
<reference evidence="12 13" key="1">
    <citation type="submission" date="2019-01" db="EMBL/GenBank/DDBJ databases">
        <title>Genome Assembly of Collichthys lucidus.</title>
        <authorList>
            <person name="Cai M."/>
            <person name="Xiao S."/>
        </authorList>
    </citation>
    <scope>NUCLEOTIDE SEQUENCE [LARGE SCALE GENOMIC DNA]</scope>
    <source>
        <strain evidence="12">JT15FE1705JMU</strain>
        <tissue evidence="12">Muscle</tissue>
    </source>
</reference>
<dbReference type="SUPFAM" id="SSF48726">
    <property type="entry name" value="Immunoglobulin"/>
    <property type="match status" value="1"/>
</dbReference>
<dbReference type="GO" id="GO:0051664">
    <property type="term" value="P:nuclear pore localization"/>
    <property type="evidence" value="ECO:0007669"/>
    <property type="project" value="TreeGrafter"/>
</dbReference>
<dbReference type="EMBL" id="CM014101">
    <property type="protein sequence ID" value="TKS93370.1"/>
    <property type="molecule type" value="Genomic_DNA"/>
</dbReference>
<dbReference type="Pfam" id="PF00932">
    <property type="entry name" value="LTD"/>
    <property type="match status" value="1"/>
</dbReference>
<evidence type="ECO:0000256" key="5">
    <source>
        <dbReference type="ARBA" id="ARBA00023054"/>
    </source>
</evidence>
<evidence type="ECO:0000256" key="6">
    <source>
        <dbReference type="ARBA" id="ARBA00023136"/>
    </source>
</evidence>
<dbReference type="InterPro" id="IPR053896">
    <property type="entry name" value="BTN3A2-like_Ig-C"/>
</dbReference>
<dbReference type="FunFam" id="2.60.40.10:FF:000088">
    <property type="entry name" value="Butyrophilin subfamily 1 member A1"/>
    <property type="match status" value="1"/>
</dbReference>
<feature type="compositionally biased region" description="Basic and acidic residues" evidence="9">
    <location>
        <begin position="153"/>
        <end position="173"/>
    </location>
</feature>
<evidence type="ECO:0000256" key="1">
    <source>
        <dbReference type="ARBA" id="ARBA00004123"/>
    </source>
</evidence>
<feature type="region of interest" description="Disordered" evidence="9">
    <location>
        <begin position="288"/>
        <end position="331"/>
    </location>
</feature>
<proteinExistence type="predicted"/>
<dbReference type="Pfam" id="PF22705">
    <property type="entry name" value="C2-set_3"/>
    <property type="match status" value="1"/>
</dbReference>
<dbReference type="GO" id="GO:0006998">
    <property type="term" value="P:nuclear envelope organization"/>
    <property type="evidence" value="ECO:0007669"/>
    <property type="project" value="TreeGrafter"/>
</dbReference>
<dbReference type="AlphaFoldDB" id="A0A4U5VYZ1"/>
<evidence type="ECO:0000256" key="7">
    <source>
        <dbReference type="ARBA" id="ARBA00023242"/>
    </source>
</evidence>
<keyword evidence="3" id="KW-0812">Transmembrane</keyword>
<feature type="compositionally biased region" description="Low complexity" evidence="9">
    <location>
        <begin position="296"/>
        <end position="309"/>
    </location>
</feature>
<keyword evidence="6" id="KW-0472">Membrane</keyword>
<keyword evidence="4" id="KW-1133">Transmembrane helix</keyword>
<evidence type="ECO:0000259" key="11">
    <source>
        <dbReference type="PROSITE" id="PS51841"/>
    </source>
</evidence>
<dbReference type="SUPFAM" id="SSF74853">
    <property type="entry name" value="Lamin A/C globular tail domain"/>
    <property type="match status" value="2"/>
</dbReference>
<evidence type="ECO:0000259" key="10">
    <source>
        <dbReference type="PROSITE" id="PS50835"/>
    </source>
</evidence>
<dbReference type="Proteomes" id="UP000298787">
    <property type="component" value="Chromosome 24"/>
</dbReference>
<name>A0A4U5VYZ1_COLLU</name>
<dbReference type="InterPro" id="IPR036415">
    <property type="entry name" value="Lamin_tail_dom_sf"/>
</dbReference>
<dbReference type="InterPro" id="IPR013783">
    <property type="entry name" value="Ig-like_fold"/>
</dbReference>
<evidence type="ECO:0000256" key="2">
    <source>
        <dbReference type="ARBA" id="ARBA00004370"/>
    </source>
</evidence>
<evidence type="ECO:0000256" key="4">
    <source>
        <dbReference type="ARBA" id="ARBA00022989"/>
    </source>
</evidence>
<keyword evidence="7" id="KW-0539">Nucleus</keyword>